<keyword evidence="7 10" id="KW-0411">Iron-sulfur</keyword>
<comment type="caution">
    <text evidence="12">The sequence shown here is derived from an EMBL/GenBank/DDBJ whole genome shotgun (WGS) entry which is preliminary data.</text>
</comment>
<comment type="similarity">
    <text evidence="1 10">Belongs to the Nth/MutY family.</text>
</comment>
<evidence type="ECO:0000313" key="13">
    <source>
        <dbReference type="Proteomes" id="UP001477672"/>
    </source>
</evidence>
<dbReference type="InterPro" id="IPR011257">
    <property type="entry name" value="DNA_glycosylase"/>
</dbReference>
<dbReference type="Proteomes" id="UP001477672">
    <property type="component" value="Unassembled WGS sequence"/>
</dbReference>
<comment type="function">
    <text evidence="10">DNA repair enzyme that has both DNA N-glycosylase activity and AP-lyase activity. The DNA N-glycosylase activity releases various damaged pyrimidines from DNA by cleaving the N-glycosidic bond, leaving an AP (apurinic/apyrimidinic) site. The AP-lyase activity cleaves the phosphodiester bond 3' to the AP site by a beta-elimination, leaving a 3'-terminal unsaturated sugar and a product with a terminal 5'-phosphate.</text>
</comment>
<keyword evidence="8 10" id="KW-0234">DNA repair</keyword>
<dbReference type="EMBL" id="JBBMFA010000084">
    <property type="protein sequence ID" value="MEQ2520258.1"/>
    <property type="molecule type" value="Genomic_DNA"/>
</dbReference>
<evidence type="ECO:0000256" key="1">
    <source>
        <dbReference type="ARBA" id="ARBA00008343"/>
    </source>
</evidence>
<organism evidence="12 13">
    <name type="scientific">Ruthenibacterium intestinale</name>
    <dbReference type="NCBI Taxonomy" id="3133163"/>
    <lineage>
        <taxon>Bacteria</taxon>
        <taxon>Bacillati</taxon>
        <taxon>Bacillota</taxon>
        <taxon>Clostridia</taxon>
        <taxon>Eubacteriales</taxon>
        <taxon>Oscillospiraceae</taxon>
        <taxon>Ruthenibacterium</taxon>
    </lineage>
</organism>
<dbReference type="GO" id="GO:0140078">
    <property type="term" value="F:class I DNA-(apurinic or apyrimidinic site) endonuclease activity"/>
    <property type="evidence" value="ECO:0007669"/>
    <property type="project" value="UniProtKB-EC"/>
</dbReference>
<keyword evidence="13" id="KW-1185">Reference proteome</keyword>
<keyword evidence="12" id="KW-0255">Endonuclease</keyword>
<dbReference type="InterPro" id="IPR003265">
    <property type="entry name" value="HhH-GPD_domain"/>
</dbReference>
<protein>
    <recommendedName>
        <fullName evidence="10">Endonuclease III</fullName>
        <ecNumber evidence="10">4.2.99.18</ecNumber>
    </recommendedName>
    <alternativeName>
        <fullName evidence="10">DNA-(apurinic or apyrimidinic site) lyase</fullName>
    </alternativeName>
</protein>
<evidence type="ECO:0000256" key="4">
    <source>
        <dbReference type="ARBA" id="ARBA00022763"/>
    </source>
</evidence>
<evidence type="ECO:0000313" key="12">
    <source>
        <dbReference type="EMBL" id="MEQ2520258.1"/>
    </source>
</evidence>
<dbReference type="PANTHER" id="PTHR10359:SF18">
    <property type="entry name" value="ENDONUCLEASE III"/>
    <property type="match status" value="1"/>
</dbReference>
<dbReference type="Pfam" id="PF00730">
    <property type="entry name" value="HhH-GPD"/>
    <property type="match status" value="1"/>
</dbReference>
<keyword evidence="12" id="KW-0540">Nuclease</keyword>
<keyword evidence="6 10" id="KW-0408">Iron</keyword>
<dbReference type="SMART" id="SM00478">
    <property type="entry name" value="ENDO3c"/>
    <property type="match status" value="1"/>
</dbReference>
<dbReference type="Pfam" id="PF00633">
    <property type="entry name" value="HHH"/>
    <property type="match status" value="1"/>
</dbReference>
<comment type="catalytic activity">
    <reaction evidence="10">
        <text>2'-deoxyribonucleotide-(2'-deoxyribose 5'-phosphate)-2'-deoxyribonucleotide-DNA = a 3'-end 2'-deoxyribonucleotide-(2,3-dehydro-2,3-deoxyribose 5'-phosphate)-DNA + a 5'-end 5'-phospho-2'-deoxyribonucleoside-DNA + H(+)</text>
        <dbReference type="Rhea" id="RHEA:66592"/>
        <dbReference type="Rhea" id="RHEA-COMP:13180"/>
        <dbReference type="Rhea" id="RHEA-COMP:16897"/>
        <dbReference type="Rhea" id="RHEA-COMP:17067"/>
        <dbReference type="ChEBI" id="CHEBI:15378"/>
        <dbReference type="ChEBI" id="CHEBI:136412"/>
        <dbReference type="ChEBI" id="CHEBI:157695"/>
        <dbReference type="ChEBI" id="CHEBI:167181"/>
        <dbReference type="EC" id="4.2.99.18"/>
    </reaction>
</comment>
<comment type="cofactor">
    <cofactor evidence="10">
        <name>[4Fe-4S] cluster</name>
        <dbReference type="ChEBI" id="CHEBI:49883"/>
    </cofactor>
    <text evidence="10">Binds 1 [4Fe-4S] cluster.</text>
</comment>
<evidence type="ECO:0000259" key="11">
    <source>
        <dbReference type="SMART" id="SM00478"/>
    </source>
</evidence>
<dbReference type="InterPro" id="IPR000445">
    <property type="entry name" value="HhH_motif"/>
</dbReference>
<evidence type="ECO:0000256" key="8">
    <source>
        <dbReference type="ARBA" id="ARBA00023204"/>
    </source>
</evidence>
<dbReference type="SUPFAM" id="SSF48150">
    <property type="entry name" value="DNA-glycosylase"/>
    <property type="match status" value="1"/>
</dbReference>
<keyword evidence="2 10" id="KW-0004">4Fe-4S</keyword>
<dbReference type="PANTHER" id="PTHR10359">
    <property type="entry name" value="A/G-SPECIFIC ADENINE GLYCOSYLASE/ENDONUCLEASE III"/>
    <property type="match status" value="1"/>
</dbReference>
<evidence type="ECO:0000256" key="3">
    <source>
        <dbReference type="ARBA" id="ARBA00022723"/>
    </source>
</evidence>
<sequence>MRTKADTREIVERLKQEYPVSECSLTYEDAWQLLVSVRLSAQCTDARVNIVTKELFAKYPTLESLAAAGPDAIEAIVKPCGLGKSKARDLYGMTNMLLREYGGKVPSEMEELLKLPGVGRKSANLIRGDIFHLPAVVADTHCIRMANRIGFVNDDTDPVHVEKALVKVLPPEESNDFCHRCVMHGRVVCTARKAYCEACCLQDICRTGRKTLSAKNAKKEKSV</sequence>
<evidence type="ECO:0000256" key="6">
    <source>
        <dbReference type="ARBA" id="ARBA00023004"/>
    </source>
</evidence>
<feature type="binding site" evidence="10">
    <location>
        <position position="189"/>
    </location>
    <ligand>
        <name>[4Fe-4S] cluster</name>
        <dbReference type="ChEBI" id="CHEBI:49883"/>
    </ligand>
</feature>
<keyword evidence="5 10" id="KW-0378">Hydrolase</keyword>
<dbReference type="PIRSF" id="PIRSF001435">
    <property type="entry name" value="Nth"/>
    <property type="match status" value="1"/>
</dbReference>
<feature type="binding site" evidence="10">
    <location>
        <position position="199"/>
    </location>
    <ligand>
        <name>[4Fe-4S] cluster</name>
        <dbReference type="ChEBI" id="CHEBI:49883"/>
    </ligand>
</feature>
<dbReference type="InterPro" id="IPR005759">
    <property type="entry name" value="Nth"/>
</dbReference>
<evidence type="ECO:0000256" key="2">
    <source>
        <dbReference type="ARBA" id="ARBA00022485"/>
    </source>
</evidence>
<keyword evidence="9 10" id="KW-0326">Glycosidase</keyword>
<keyword evidence="3 10" id="KW-0479">Metal-binding</keyword>
<dbReference type="Gene3D" id="1.10.340.30">
    <property type="entry name" value="Hypothetical protein, domain 2"/>
    <property type="match status" value="1"/>
</dbReference>
<feature type="binding site" evidence="10">
    <location>
        <position position="205"/>
    </location>
    <ligand>
        <name>[4Fe-4S] cluster</name>
        <dbReference type="ChEBI" id="CHEBI:49883"/>
    </ligand>
</feature>
<evidence type="ECO:0000256" key="10">
    <source>
        <dbReference type="HAMAP-Rule" id="MF_00942"/>
    </source>
</evidence>
<dbReference type="EC" id="4.2.99.18" evidence="10"/>
<keyword evidence="4 10" id="KW-0227">DNA damage</keyword>
<keyword evidence="10 12" id="KW-0456">Lyase</keyword>
<reference evidence="12 13" key="1">
    <citation type="submission" date="2024-03" db="EMBL/GenBank/DDBJ databases">
        <title>Human intestinal bacterial collection.</title>
        <authorList>
            <person name="Pauvert C."/>
            <person name="Hitch T.C.A."/>
            <person name="Clavel T."/>
        </authorList>
    </citation>
    <scope>NUCLEOTIDE SEQUENCE [LARGE SCALE GENOMIC DNA]</scope>
    <source>
        <strain evidence="12 13">CLA-JM-H11</strain>
    </source>
</reference>
<feature type="binding site" evidence="10">
    <location>
        <position position="196"/>
    </location>
    <ligand>
        <name>[4Fe-4S] cluster</name>
        <dbReference type="ChEBI" id="CHEBI:49883"/>
    </ligand>
</feature>
<dbReference type="RefSeq" id="WP_349215736.1">
    <property type="nucleotide sequence ID" value="NZ_JBBMFA010000084.1"/>
</dbReference>
<dbReference type="HAMAP" id="MF_00942">
    <property type="entry name" value="Nth"/>
    <property type="match status" value="1"/>
</dbReference>
<accession>A0ABV1GFH3</accession>
<proteinExistence type="inferred from homology"/>
<name>A0ABV1GFH3_9FIRM</name>
<evidence type="ECO:0000256" key="7">
    <source>
        <dbReference type="ARBA" id="ARBA00023014"/>
    </source>
</evidence>
<keyword evidence="10" id="KW-0238">DNA-binding</keyword>
<gene>
    <name evidence="10 12" type="primary">nth</name>
    <name evidence="12" type="ORF">WMO24_07430</name>
</gene>
<dbReference type="InterPro" id="IPR023170">
    <property type="entry name" value="HhH_base_excis_C"/>
</dbReference>
<evidence type="ECO:0000256" key="5">
    <source>
        <dbReference type="ARBA" id="ARBA00022801"/>
    </source>
</evidence>
<feature type="domain" description="HhH-GPD" evidence="11">
    <location>
        <begin position="39"/>
        <end position="187"/>
    </location>
</feature>
<dbReference type="Gene3D" id="1.10.1670.10">
    <property type="entry name" value="Helix-hairpin-Helix base-excision DNA repair enzymes (C-terminal)"/>
    <property type="match status" value="1"/>
</dbReference>
<dbReference type="CDD" id="cd00056">
    <property type="entry name" value="ENDO3c"/>
    <property type="match status" value="1"/>
</dbReference>
<evidence type="ECO:0000256" key="9">
    <source>
        <dbReference type="ARBA" id="ARBA00023295"/>
    </source>
</evidence>